<dbReference type="Proteomes" id="UP001443914">
    <property type="component" value="Unassembled WGS sequence"/>
</dbReference>
<comment type="caution">
    <text evidence="9">The sequence shown here is derived from an EMBL/GenBank/DDBJ whole genome shotgun (WGS) entry which is preliminary data.</text>
</comment>
<dbReference type="Pfam" id="PF23180">
    <property type="entry name" value="ALE2_N"/>
    <property type="match status" value="1"/>
</dbReference>
<dbReference type="InterPro" id="IPR008271">
    <property type="entry name" value="Ser/Thr_kinase_AS"/>
</dbReference>
<dbReference type="InterPro" id="IPR017441">
    <property type="entry name" value="Protein_kinase_ATP_BS"/>
</dbReference>
<evidence type="ECO:0000256" key="3">
    <source>
        <dbReference type="ARBA" id="ARBA00022741"/>
    </source>
</evidence>
<keyword evidence="2" id="KW-0808">Transferase</keyword>
<dbReference type="PANTHER" id="PTHR47989:SF45">
    <property type="entry name" value="OS01G0709500 PROTEIN"/>
    <property type="match status" value="1"/>
</dbReference>
<feature type="binding site" evidence="6">
    <location>
        <position position="461"/>
    </location>
    <ligand>
        <name>ATP</name>
        <dbReference type="ChEBI" id="CHEBI:30616"/>
    </ligand>
</feature>
<proteinExistence type="predicted"/>
<keyword evidence="7" id="KW-1133">Transmembrane helix</keyword>
<dbReference type="EMBL" id="JBDFQZ010000001">
    <property type="protein sequence ID" value="KAK9755954.1"/>
    <property type="molecule type" value="Genomic_DNA"/>
</dbReference>
<accession>A0AAW1NEM4</accession>
<evidence type="ECO:0000256" key="2">
    <source>
        <dbReference type="ARBA" id="ARBA00022679"/>
    </source>
</evidence>
<evidence type="ECO:0000259" key="8">
    <source>
        <dbReference type="PROSITE" id="PS50011"/>
    </source>
</evidence>
<dbReference type="InterPro" id="IPR000719">
    <property type="entry name" value="Prot_kinase_dom"/>
</dbReference>
<dbReference type="InterPro" id="IPR011009">
    <property type="entry name" value="Kinase-like_dom_sf"/>
</dbReference>
<keyword evidence="4" id="KW-0418">Kinase</keyword>
<dbReference type="FunFam" id="3.30.200.20:FF:000146">
    <property type="entry name" value="receptor-like serine/threonine-protein kinase ALE2"/>
    <property type="match status" value="1"/>
</dbReference>
<evidence type="ECO:0000256" key="1">
    <source>
        <dbReference type="ARBA" id="ARBA00022527"/>
    </source>
</evidence>
<organism evidence="9 10">
    <name type="scientific">Saponaria officinalis</name>
    <name type="common">Common soapwort</name>
    <name type="synonym">Lychnis saponaria</name>
    <dbReference type="NCBI Taxonomy" id="3572"/>
    <lineage>
        <taxon>Eukaryota</taxon>
        <taxon>Viridiplantae</taxon>
        <taxon>Streptophyta</taxon>
        <taxon>Embryophyta</taxon>
        <taxon>Tracheophyta</taxon>
        <taxon>Spermatophyta</taxon>
        <taxon>Magnoliopsida</taxon>
        <taxon>eudicotyledons</taxon>
        <taxon>Gunneridae</taxon>
        <taxon>Pentapetalae</taxon>
        <taxon>Caryophyllales</taxon>
        <taxon>Caryophyllaceae</taxon>
        <taxon>Caryophylleae</taxon>
        <taxon>Saponaria</taxon>
    </lineage>
</organism>
<dbReference type="CDD" id="cd14066">
    <property type="entry name" value="STKc_IRAK"/>
    <property type="match status" value="1"/>
</dbReference>
<dbReference type="SUPFAM" id="SSF56112">
    <property type="entry name" value="Protein kinase-like (PK-like)"/>
    <property type="match status" value="1"/>
</dbReference>
<dbReference type="AlphaFoldDB" id="A0AAW1NEM4"/>
<feature type="transmembrane region" description="Helical" evidence="7">
    <location>
        <begin position="339"/>
        <end position="362"/>
    </location>
</feature>
<dbReference type="InterPro" id="IPR057597">
    <property type="entry name" value="ALE2_N"/>
</dbReference>
<keyword evidence="5 6" id="KW-0067">ATP-binding</keyword>
<feature type="domain" description="Protein kinase" evidence="8">
    <location>
        <begin position="433"/>
        <end position="709"/>
    </location>
</feature>
<reference evidence="9" key="1">
    <citation type="submission" date="2024-03" db="EMBL/GenBank/DDBJ databases">
        <title>WGS assembly of Saponaria officinalis var. Norfolk2.</title>
        <authorList>
            <person name="Jenkins J."/>
            <person name="Shu S."/>
            <person name="Grimwood J."/>
            <person name="Barry K."/>
            <person name="Goodstein D."/>
            <person name="Schmutz J."/>
            <person name="Leebens-Mack J."/>
            <person name="Osbourn A."/>
        </authorList>
    </citation>
    <scope>NUCLEOTIDE SEQUENCE [LARGE SCALE GENOMIC DNA]</scope>
    <source>
        <strain evidence="9">JIC</strain>
    </source>
</reference>
<protein>
    <recommendedName>
        <fullName evidence="8">Protein kinase domain-containing protein</fullName>
    </recommendedName>
</protein>
<dbReference type="GO" id="GO:0005524">
    <property type="term" value="F:ATP binding"/>
    <property type="evidence" value="ECO:0007669"/>
    <property type="project" value="UniProtKB-UniRule"/>
</dbReference>
<dbReference type="InterPro" id="IPR001245">
    <property type="entry name" value="Ser-Thr/Tyr_kinase_cat_dom"/>
</dbReference>
<keyword evidence="10" id="KW-1185">Reference proteome</keyword>
<keyword evidence="7" id="KW-0812">Transmembrane</keyword>
<keyword evidence="1" id="KW-0723">Serine/threonine-protein kinase</keyword>
<keyword evidence="3 6" id="KW-0547">Nucleotide-binding</keyword>
<gene>
    <name evidence="9" type="ORF">RND81_01G062200</name>
</gene>
<evidence type="ECO:0000256" key="7">
    <source>
        <dbReference type="SAM" id="Phobius"/>
    </source>
</evidence>
<dbReference type="PROSITE" id="PS00108">
    <property type="entry name" value="PROTEIN_KINASE_ST"/>
    <property type="match status" value="1"/>
</dbReference>
<evidence type="ECO:0000256" key="6">
    <source>
        <dbReference type="PROSITE-ProRule" id="PRU10141"/>
    </source>
</evidence>
<dbReference type="GO" id="GO:0004674">
    <property type="term" value="F:protein serine/threonine kinase activity"/>
    <property type="evidence" value="ECO:0007669"/>
    <property type="project" value="UniProtKB-KW"/>
</dbReference>
<dbReference type="FunFam" id="1.10.510.10:FF:000051">
    <property type="entry name" value="Receptor-like serine/threonine-protein kinase ALE2"/>
    <property type="match status" value="1"/>
</dbReference>
<dbReference type="PANTHER" id="PTHR47989">
    <property type="entry name" value="OS01G0750732 PROTEIN"/>
    <property type="match status" value="1"/>
</dbReference>
<dbReference type="PROSITE" id="PS50011">
    <property type="entry name" value="PROTEIN_KINASE_DOM"/>
    <property type="match status" value="1"/>
</dbReference>
<keyword evidence="7" id="KW-0472">Membrane</keyword>
<evidence type="ECO:0000256" key="5">
    <source>
        <dbReference type="ARBA" id="ARBA00022840"/>
    </source>
</evidence>
<sequence length="816" mass="90600">MLNCVKNTLIFRSHQFEMSAKLTFLVFKLCVILSSSQIHGFSGTRVYDSERSTLVSPVPSESPSQRMPKSWTNPISVFPKNPFLQHHHHHSHHRHHHEHDHHQYARLPHDKSAATPSNVNPPLPYTHHVPIQAPYISPSSYSVELTPPHSTLPRFLPPPPPNQDCTAITCPEPWTSTISGSPCGCVLPVQVRLQLNVSLYTFFPLVSELAAEIASSLSLNQSQVRIMGANAATQQPEKTIALIYLVPLSEKFKYDTPFSAYQKFWQKKVHINYSLFGAYDVLDVHYPGLPPSPPSLSSNLAAIENHPYPANYRGNPGNALKPLGVDVPRRQKNGFSGRIAAVIIISSFTVFITFAAIIWILMTSRRRSAQYKPDASLHTATSSFTKPSGAGRSLALGSRSLSESMSFSSDMLNATGYAKIYSLHDIEKATNAFDSTRVLGEGGFGVVYRGIFDGGEQVAVKVLKRHNRDGAREFLSEVEMLSRLHHRNLVKLLGICTEEHIRCLVYELVPNRSVESHLHGVEKEAAPLDWPTRIKIALGAARGLAYLHEDSSPCVIHRDFKSSNFLLEHDFTPKVSDFGLATTALNGGNQPISTQVIGTFGYLAPEYAMTGHILVKSDVYSYGVVLLELLTGRKPVDFSNLPGQENLVAWAQPLLTSKEGLELIMDPSLRPIFSFDSFSKVAAIASMCVQPEVSRRPFMGEVVQALKLICSELDNPNEDGPRSSSSNPEKNCKMSSEFHEFLGAPYPVFGYEPGCDARIALSAVDLVSASRQFEVAENESSRRKCSSGPITKRPFWQRFGRFYRGSMRERLWLGSH</sequence>
<dbReference type="PROSITE" id="PS00107">
    <property type="entry name" value="PROTEIN_KINASE_ATP"/>
    <property type="match status" value="1"/>
</dbReference>
<dbReference type="Gene3D" id="3.30.200.20">
    <property type="entry name" value="Phosphorylase Kinase, domain 1"/>
    <property type="match status" value="1"/>
</dbReference>
<dbReference type="Gene3D" id="1.10.510.10">
    <property type="entry name" value="Transferase(Phosphotransferase) domain 1"/>
    <property type="match status" value="1"/>
</dbReference>
<evidence type="ECO:0000313" key="10">
    <source>
        <dbReference type="Proteomes" id="UP001443914"/>
    </source>
</evidence>
<evidence type="ECO:0000313" key="9">
    <source>
        <dbReference type="EMBL" id="KAK9755954.1"/>
    </source>
</evidence>
<dbReference type="Pfam" id="PF07714">
    <property type="entry name" value="PK_Tyr_Ser-Thr"/>
    <property type="match status" value="1"/>
</dbReference>
<name>A0AAW1NEM4_SAPOF</name>
<evidence type="ECO:0000256" key="4">
    <source>
        <dbReference type="ARBA" id="ARBA00022777"/>
    </source>
</evidence>